<dbReference type="Pfam" id="PF20431">
    <property type="entry name" value="E_motif"/>
    <property type="match status" value="1"/>
</dbReference>
<dbReference type="Pfam" id="PF14432">
    <property type="entry name" value="DYW_deaminase"/>
    <property type="match status" value="1"/>
</dbReference>
<accession>A0AAX6H9L3</accession>
<dbReference type="AlphaFoldDB" id="A0AAX6H9L3"/>
<dbReference type="EMBL" id="JANAVB010011399">
    <property type="protein sequence ID" value="KAJ6837251.1"/>
    <property type="molecule type" value="Genomic_DNA"/>
</dbReference>
<sequence length="735" mass="81291">MASLPSLATSSTTTLPDLRKHSSINDQRAPPTAPEAVAKEPFPSAFYVPLLHRCAETKSTPLAESLHAHIVKTGTVQDLFVATSMVNTYMKCGSVASARNLFDEFPQRNVVTWTALIAGYVRNSEPESGVVVFVRMLESGCYPTNYTLGSVLNACSALRSVGVGQQVHGYVVKYGLEMDTSIGNSLCSLYSKCGRLELAAKAFQRIPERNVISWTTIVSACGDNGDADMGLRLFRDMLREGCEPNEFTLTSAMSLCCVAPALSLGKQVHALSIKYACESSLPVKNSIMYLYLKCGEIDKARKFFDGMETVSLITWNAMIAGHAQMMGLARDDATARLSGLEALNLFLRLTRSGTKPDLFSFSSVLSVCSSLVALEQGEQFHAQALKSGFLSDVVVSSALVNMYNKCGCIEKASKTFIDMPVRTLISWTSMITGYSQHGRSREAIELFEDMRLAGVKPNQVTFLGVLSACSHAGLVDEANYYFHMMTNEYGIRPVMDHFACMVDMFVRLGRLEDAFGYISSTGFEPNEVIWSILIAGCRSQGRLDLGFYAAGRLLELRPKAIETYVLLLNMYVSAGRWQDVAKVRRVMKDGKIGSVKDRSWITVKDKVHFFRADDRSHSRGDEMYEFLERLIERAKDIGYVPYNSVEVPSEGEDEEKTSRSTLHHSERLAVAFGLLNLPEGASVRVVKNISMCRDCHSSIKFFSLLTGREIVVRDSKRLHRFKDGQCSCGDFGALL</sequence>
<dbReference type="Gene3D" id="1.25.40.10">
    <property type="entry name" value="Tetratricopeptide repeat domain"/>
    <property type="match status" value="5"/>
</dbReference>
<name>A0AAX6H9L3_IRIPA</name>
<evidence type="ECO:0000256" key="1">
    <source>
        <dbReference type="ARBA" id="ARBA00022737"/>
    </source>
</evidence>
<dbReference type="Pfam" id="PF01535">
    <property type="entry name" value="PPR"/>
    <property type="match status" value="2"/>
</dbReference>
<dbReference type="PROSITE" id="PS51375">
    <property type="entry name" value="PPR"/>
    <property type="match status" value="3"/>
</dbReference>
<dbReference type="GO" id="GO:0009451">
    <property type="term" value="P:RNA modification"/>
    <property type="evidence" value="ECO:0007669"/>
    <property type="project" value="InterPro"/>
</dbReference>
<feature type="repeat" description="PPR" evidence="2">
    <location>
        <begin position="423"/>
        <end position="457"/>
    </location>
</feature>
<feature type="repeat" description="PPR" evidence="2">
    <location>
        <begin position="210"/>
        <end position="244"/>
    </location>
</feature>
<evidence type="ECO:0000313" key="6">
    <source>
        <dbReference type="Proteomes" id="UP001140949"/>
    </source>
</evidence>
<feature type="region of interest" description="Disordered" evidence="3">
    <location>
        <begin position="1"/>
        <end position="36"/>
    </location>
</feature>
<dbReference type="GO" id="GO:0008270">
    <property type="term" value="F:zinc ion binding"/>
    <property type="evidence" value="ECO:0007669"/>
    <property type="project" value="InterPro"/>
</dbReference>
<protein>
    <submittedName>
        <fullName evidence="5">Pentatricopeptide repeat-containing protein-like</fullName>
    </submittedName>
</protein>
<evidence type="ECO:0000256" key="2">
    <source>
        <dbReference type="PROSITE-ProRule" id="PRU00708"/>
    </source>
</evidence>
<proteinExistence type="predicted"/>
<dbReference type="GO" id="GO:0003723">
    <property type="term" value="F:RNA binding"/>
    <property type="evidence" value="ECO:0007669"/>
    <property type="project" value="InterPro"/>
</dbReference>
<dbReference type="InterPro" id="IPR002885">
    <property type="entry name" value="PPR_rpt"/>
</dbReference>
<dbReference type="FunFam" id="1.25.40.10:FF:001093">
    <property type="entry name" value="Pentatricopeptide repeat-containing protein At2g34400"/>
    <property type="match status" value="1"/>
</dbReference>
<feature type="repeat" description="PPR" evidence="2">
    <location>
        <begin position="109"/>
        <end position="143"/>
    </location>
</feature>
<reference evidence="5" key="1">
    <citation type="journal article" date="2023" name="GigaByte">
        <title>Genome assembly of the bearded iris, Iris pallida Lam.</title>
        <authorList>
            <person name="Bruccoleri R.E."/>
            <person name="Oakeley E.J."/>
            <person name="Faust A.M.E."/>
            <person name="Altorfer M."/>
            <person name="Dessus-Babus S."/>
            <person name="Burckhardt D."/>
            <person name="Oertli M."/>
            <person name="Naumann U."/>
            <person name="Petersen F."/>
            <person name="Wong J."/>
        </authorList>
    </citation>
    <scope>NUCLEOTIDE SEQUENCE</scope>
    <source>
        <strain evidence="5">GSM-AAB239-AS_SAM_17_03QT</strain>
    </source>
</reference>
<dbReference type="Proteomes" id="UP001140949">
    <property type="component" value="Unassembled WGS sequence"/>
</dbReference>
<dbReference type="FunFam" id="1.25.40.10:FF:000227">
    <property type="entry name" value="Pentatricopeptide repeat-containing protein At3g13880"/>
    <property type="match status" value="1"/>
</dbReference>
<dbReference type="Pfam" id="PF13041">
    <property type="entry name" value="PPR_2"/>
    <property type="match status" value="3"/>
</dbReference>
<dbReference type="InterPro" id="IPR032867">
    <property type="entry name" value="DYW_dom"/>
</dbReference>
<dbReference type="NCBIfam" id="TIGR00756">
    <property type="entry name" value="PPR"/>
    <property type="match status" value="4"/>
</dbReference>
<organism evidence="5 6">
    <name type="scientific">Iris pallida</name>
    <name type="common">Sweet iris</name>
    <dbReference type="NCBI Taxonomy" id="29817"/>
    <lineage>
        <taxon>Eukaryota</taxon>
        <taxon>Viridiplantae</taxon>
        <taxon>Streptophyta</taxon>
        <taxon>Embryophyta</taxon>
        <taxon>Tracheophyta</taxon>
        <taxon>Spermatophyta</taxon>
        <taxon>Magnoliopsida</taxon>
        <taxon>Liliopsida</taxon>
        <taxon>Asparagales</taxon>
        <taxon>Iridaceae</taxon>
        <taxon>Iridoideae</taxon>
        <taxon>Irideae</taxon>
        <taxon>Iris</taxon>
    </lineage>
</organism>
<evidence type="ECO:0000256" key="3">
    <source>
        <dbReference type="SAM" id="MobiDB-lite"/>
    </source>
</evidence>
<feature type="domain" description="DYW" evidence="4">
    <location>
        <begin position="650"/>
        <end position="731"/>
    </location>
</feature>
<evidence type="ECO:0000259" key="4">
    <source>
        <dbReference type="Pfam" id="PF14432"/>
    </source>
</evidence>
<dbReference type="PANTHER" id="PTHR47926:SF480">
    <property type="entry name" value="TETRATRICOPEPTIDE REPEAT-LIKE SUPERFAMILY PROTEIN ISOFORM 1"/>
    <property type="match status" value="1"/>
</dbReference>
<dbReference type="PANTHER" id="PTHR47926">
    <property type="entry name" value="PENTATRICOPEPTIDE REPEAT-CONTAINING PROTEIN"/>
    <property type="match status" value="1"/>
</dbReference>
<reference evidence="5" key="2">
    <citation type="submission" date="2023-04" db="EMBL/GenBank/DDBJ databases">
        <authorList>
            <person name="Bruccoleri R.E."/>
            <person name="Oakeley E.J."/>
            <person name="Faust A.-M."/>
            <person name="Dessus-Babus S."/>
            <person name="Altorfer M."/>
            <person name="Burckhardt D."/>
            <person name="Oertli M."/>
            <person name="Naumann U."/>
            <person name="Petersen F."/>
            <person name="Wong J."/>
        </authorList>
    </citation>
    <scope>NUCLEOTIDE SEQUENCE</scope>
    <source>
        <strain evidence="5">GSM-AAB239-AS_SAM_17_03QT</strain>
        <tissue evidence="5">Leaf</tissue>
    </source>
</reference>
<comment type="caution">
    <text evidence="5">The sequence shown here is derived from an EMBL/GenBank/DDBJ whole genome shotgun (WGS) entry which is preliminary data.</text>
</comment>
<dbReference type="InterPro" id="IPR046960">
    <property type="entry name" value="PPR_At4g14850-like_plant"/>
</dbReference>
<keyword evidence="1" id="KW-0677">Repeat</keyword>
<keyword evidence="6" id="KW-1185">Reference proteome</keyword>
<dbReference type="InterPro" id="IPR011990">
    <property type="entry name" value="TPR-like_helical_dom_sf"/>
</dbReference>
<feature type="compositionally biased region" description="Low complexity" evidence="3">
    <location>
        <begin position="1"/>
        <end position="16"/>
    </location>
</feature>
<evidence type="ECO:0000313" key="5">
    <source>
        <dbReference type="EMBL" id="KAJ6837251.1"/>
    </source>
</evidence>
<dbReference type="InterPro" id="IPR046848">
    <property type="entry name" value="E_motif"/>
</dbReference>
<gene>
    <name evidence="5" type="ORF">M6B38_121920</name>
</gene>
<dbReference type="FunFam" id="1.25.40.10:FF:000196">
    <property type="entry name" value="Pentatricopeptide repeat-containing protein At4g14850"/>
    <property type="match status" value="1"/>
</dbReference>